<dbReference type="GO" id="GO:0004766">
    <property type="term" value="F:spermidine synthase activity"/>
    <property type="evidence" value="ECO:0007669"/>
    <property type="project" value="UniProtKB-UniRule"/>
</dbReference>
<accession>A0A3N9TEN0</accession>
<feature type="domain" description="PABS" evidence="7">
    <location>
        <begin position="5"/>
        <end position="245"/>
    </location>
</feature>
<dbReference type="SUPFAM" id="SSF53335">
    <property type="entry name" value="S-adenosyl-L-methionine-dependent methyltransferases"/>
    <property type="match status" value="1"/>
</dbReference>
<dbReference type="InterPro" id="IPR029063">
    <property type="entry name" value="SAM-dependent_MTases_sf"/>
</dbReference>
<sequence length="293" mass="33343">MGKLASWVSLIKSKNNPRKKIYQQASRYQNLLVVEQGNRRYLSFITNNGLRTQSCQFNDEKHSVLSLPYAKMALTGLLLQPHPDRILLVGLGGGSLPMVLSKLYPNAKIDIVEIDNAVKKVAEDYFHFAETDNMKVTLADARVFVKRMGLRADEYDYILLDAFNDKYIPSHLMTQDFLLEVKQILADDGVLVANTFSSSPFYHHESTTYQSVFGPFLNFKKLENSGNRVIIAKKTALPSVEQMIFEAEAIKERLHCFGVEIEKYPVMLTIEPDWDTSARILTDQFSPVNLLKD</sequence>
<evidence type="ECO:0000256" key="2">
    <source>
        <dbReference type="ARBA" id="ARBA00022679"/>
    </source>
</evidence>
<evidence type="ECO:0000256" key="5">
    <source>
        <dbReference type="HAMAP-Rule" id="MF_00198"/>
    </source>
</evidence>
<comment type="pathway">
    <text evidence="5">Amine and polyamine biosynthesis; spermidine biosynthesis; spermidine from putrescine: step 1/1.</text>
</comment>
<comment type="subunit">
    <text evidence="5">Homodimer or homotetramer.</text>
</comment>
<comment type="catalytic activity">
    <reaction evidence="5">
        <text>S-adenosyl 3-(methylsulfanyl)propylamine + putrescine = S-methyl-5'-thioadenosine + spermidine + H(+)</text>
        <dbReference type="Rhea" id="RHEA:12721"/>
        <dbReference type="ChEBI" id="CHEBI:15378"/>
        <dbReference type="ChEBI" id="CHEBI:17509"/>
        <dbReference type="ChEBI" id="CHEBI:57443"/>
        <dbReference type="ChEBI" id="CHEBI:57834"/>
        <dbReference type="ChEBI" id="CHEBI:326268"/>
        <dbReference type="EC" id="2.5.1.16"/>
    </reaction>
</comment>
<dbReference type="Proteomes" id="UP000281112">
    <property type="component" value="Unassembled WGS sequence"/>
</dbReference>
<evidence type="ECO:0000313" key="9">
    <source>
        <dbReference type="Proteomes" id="UP000281112"/>
    </source>
</evidence>
<keyword evidence="4 5" id="KW-0620">Polyamine biosynthesis</keyword>
<dbReference type="OrthoDB" id="9761985at2"/>
<dbReference type="EC" id="2.5.1.16" evidence="5"/>
<dbReference type="InterPro" id="IPR001045">
    <property type="entry name" value="Spermi_synthase"/>
</dbReference>
<dbReference type="PANTHER" id="PTHR43317">
    <property type="entry name" value="THERMOSPERMINE SYNTHASE ACAULIS5"/>
    <property type="match status" value="1"/>
</dbReference>
<comment type="caution">
    <text evidence="5">Lacks conserved residue(s) required for the propagation of feature annotation.</text>
</comment>
<comment type="function">
    <text evidence="5">Catalyzes the irreversible transfer of a propylamine group from the amino donor S-adenosylmethioninamine (decarboxy-AdoMet) to putrescine (1,4-diaminobutane) to yield spermidine.</text>
</comment>
<evidence type="ECO:0000313" key="8">
    <source>
        <dbReference type="EMBL" id="RQW61905.1"/>
    </source>
</evidence>
<keyword evidence="9" id="KW-1185">Reference proteome</keyword>
<feature type="binding site" evidence="5">
    <location>
        <position position="113"/>
    </location>
    <ligand>
        <name>S-methyl-5'-thioadenosine</name>
        <dbReference type="ChEBI" id="CHEBI:17509"/>
    </ligand>
</feature>
<dbReference type="RefSeq" id="WP_124938503.1">
    <property type="nucleotide sequence ID" value="NZ_RJVQ01000009.1"/>
</dbReference>
<keyword evidence="2 5" id="KW-0808">Transferase</keyword>
<dbReference type="NCBIfam" id="NF037959">
    <property type="entry name" value="MFS_SpdSyn"/>
    <property type="match status" value="1"/>
</dbReference>
<evidence type="ECO:0000256" key="3">
    <source>
        <dbReference type="ARBA" id="ARBA00023066"/>
    </source>
</evidence>
<dbReference type="UniPathway" id="UPA00248">
    <property type="reaction ID" value="UER00314"/>
</dbReference>
<comment type="caution">
    <text evidence="8">The sequence shown here is derived from an EMBL/GenBank/DDBJ whole genome shotgun (WGS) entry which is preliminary data.</text>
</comment>
<reference evidence="8 9" key="1">
    <citation type="submission" date="2018-11" db="EMBL/GenBank/DDBJ databases">
        <title>Vibrio LJC006 sp. nov., isolated from seawater during the bloom of the enteromorpha.</title>
        <authorList>
            <person name="Liang J."/>
        </authorList>
    </citation>
    <scope>NUCLEOTIDE SEQUENCE [LARGE SCALE GENOMIC DNA]</scope>
    <source>
        <strain evidence="8 9">LJC006</strain>
    </source>
</reference>
<dbReference type="EMBL" id="RJVQ01000009">
    <property type="protein sequence ID" value="RQW61905.1"/>
    <property type="molecule type" value="Genomic_DNA"/>
</dbReference>
<evidence type="ECO:0000259" key="7">
    <source>
        <dbReference type="PROSITE" id="PS51006"/>
    </source>
</evidence>
<gene>
    <name evidence="5" type="primary">speE</name>
    <name evidence="8" type="ORF">EES38_17510</name>
</gene>
<feature type="active site" description="Proton acceptor" evidence="5 6">
    <location>
        <position position="161"/>
    </location>
</feature>
<dbReference type="PROSITE" id="PS51006">
    <property type="entry name" value="PABS_2"/>
    <property type="match status" value="1"/>
</dbReference>
<name>A0A3N9TEN0_9VIBR</name>
<feature type="binding site" evidence="5">
    <location>
        <position position="169"/>
    </location>
    <ligand>
        <name>S-methyl-5'-thioadenosine</name>
        <dbReference type="ChEBI" id="CHEBI:17509"/>
    </ligand>
</feature>
<dbReference type="GO" id="GO:0010487">
    <property type="term" value="F:thermospermine synthase activity"/>
    <property type="evidence" value="ECO:0007669"/>
    <property type="project" value="UniProtKB-ARBA"/>
</dbReference>
<feature type="binding site" evidence="5">
    <location>
        <begin position="140"/>
        <end position="141"/>
    </location>
    <ligand>
        <name>S-methyl-5'-thioadenosine</name>
        <dbReference type="ChEBI" id="CHEBI:17509"/>
    </ligand>
</feature>
<dbReference type="HAMAP" id="MF_00198">
    <property type="entry name" value="Spermidine_synth"/>
    <property type="match status" value="1"/>
</dbReference>
<comment type="similarity">
    <text evidence="1 5">Belongs to the spermidine/spermine synthase family.</text>
</comment>
<dbReference type="AlphaFoldDB" id="A0A3N9TEN0"/>
<proteinExistence type="inferred from homology"/>
<dbReference type="Gene3D" id="3.40.50.150">
    <property type="entry name" value="Vaccinia Virus protein VP39"/>
    <property type="match status" value="1"/>
</dbReference>
<evidence type="ECO:0000256" key="1">
    <source>
        <dbReference type="ARBA" id="ARBA00007867"/>
    </source>
</evidence>
<dbReference type="PANTHER" id="PTHR43317:SF1">
    <property type="entry name" value="THERMOSPERMINE SYNTHASE ACAULIS5"/>
    <property type="match status" value="1"/>
</dbReference>
<dbReference type="Pfam" id="PF01564">
    <property type="entry name" value="Spermine_synth"/>
    <property type="match status" value="1"/>
</dbReference>
<protein>
    <recommendedName>
        <fullName evidence="5">Polyamine aminopropyltransferase</fullName>
    </recommendedName>
    <alternativeName>
        <fullName evidence="5">Putrescine aminopropyltransferase</fullName>
        <shortName evidence="5">PAPT</shortName>
    </alternativeName>
    <alternativeName>
        <fullName evidence="5">Spermidine synthase</fullName>
        <shortName evidence="5">SPDS</shortName>
        <shortName evidence="5">SPDSY</shortName>
        <ecNumber evidence="5">2.5.1.16</ecNumber>
    </alternativeName>
</protein>
<evidence type="ECO:0000256" key="4">
    <source>
        <dbReference type="ARBA" id="ARBA00023115"/>
    </source>
</evidence>
<dbReference type="GO" id="GO:0008295">
    <property type="term" value="P:spermidine biosynthetic process"/>
    <property type="evidence" value="ECO:0007669"/>
    <property type="project" value="UniProtKB-UniRule"/>
</dbReference>
<evidence type="ECO:0000256" key="6">
    <source>
        <dbReference type="PROSITE-ProRule" id="PRU00354"/>
    </source>
</evidence>
<feature type="binding site" evidence="5">
    <location>
        <position position="29"/>
    </location>
    <ligand>
        <name>S-methyl-5'-thioadenosine</name>
        <dbReference type="ChEBI" id="CHEBI:17509"/>
    </ligand>
</feature>
<dbReference type="InterPro" id="IPR030374">
    <property type="entry name" value="PABS"/>
</dbReference>
<organism evidence="8 9">
    <name type="scientific">Vibrio viridaestus</name>
    <dbReference type="NCBI Taxonomy" id="2487322"/>
    <lineage>
        <taxon>Bacteria</taxon>
        <taxon>Pseudomonadati</taxon>
        <taxon>Pseudomonadota</taxon>
        <taxon>Gammaproteobacteria</taxon>
        <taxon>Vibrionales</taxon>
        <taxon>Vibrionaceae</taxon>
        <taxon>Vibrio</taxon>
    </lineage>
</organism>
<keyword evidence="3 5" id="KW-0745">Spermidine biosynthesis</keyword>